<dbReference type="InterPro" id="IPR003439">
    <property type="entry name" value="ABC_transporter-like_ATP-bd"/>
</dbReference>
<keyword evidence="3 5" id="KW-0067">ATP-binding</keyword>
<proteinExistence type="predicted"/>
<evidence type="ECO:0000256" key="3">
    <source>
        <dbReference type="ARBA" id="ARBA00022840"/>
    </source>
</evidence>
<evidence type="ECO:0000256" key="1">
    <source>
        <dbReference type="ARBA" id="ARBA00022448"/>
    </source>
</evidence>
<dbReference type="SMART" id="SM00382">
    <property type="entry name" value="AAA"/>
    <property type="match status" value="1"/>
</dbReference>
<dbReference type="Gene3D" id="3.40.50.300">
    <property type="entry name" value="P-loop containing nucleotide triphosphate hydrolases"/>
    <property type="match status" value="1"/>
</dbReference>
<dbReference type="PANTHER" id="PTHR42939">
    <property type="entry name" value="ABC TRANSPORTER ATP-BINDING PROTEIN ALBC-RELATED"/>
    <property type="match status" value="1"/>
</dbReference>
<keyword evidence="2" id="KW-0547">Nucleotide-binding</keyword>
<evidence type="ECO:0000259" key="4">
    <source>
        <dbReference type="PROSITE" id="PS50893"/>
    </source>
</evidence>
<keyword evidence="5" id="KW-0614">Plasmid</keyword>
<feature type="domain" description="ABC transporter" evidence="4">
    <location>
        <begin position="6"/>
        <end position="232"/>
    </location>
</feature>
<keyword evidence="6" id="KW-1185">Reference proteome</keyword>
<gene>
    <name evidence="5" type="ORF">GZH47_31415</name>
</gene>
<organism evidence="5 6">
    <name type="scientific">Paenibacillus rhizovicinus</name>
    <dbReference type="NCBI Taxonomy" id="2704463"/>
    <lineage>
        <taxon>Bacteria</taxon>
        <taxon>Bacillati</taxon>
        <taxon>Bacillota</taxon>
        <taxon>Bacilli</taxon>
        <taxon>Bacillales</taxon>
        <taxon>Paenibacillaceae</taxon>
        <taxon>Paenibacillus</taxon>
    </lineage>
</organism>
<dbReference type="EMBL" id="CP048287">
    <property type="protein sequence ID" value="QHW35412.1"/>
    <property type="molecule type" value="Genomic_DNA"/>
</dbReference>
<keyword evidence="1" id="KW-0813">Transport</keyword>
<dbReference type="InterPro" id="IPR027417">
    <property type="entry name" value="P-loop_NTPase"/>
</dbReference>
<dbReference type="SUPFAM" id="SSF52540">
    <property type="entry name" value="P-loop containing nucleoside triphosphate hydrolases"/>
    <property type="match status" value="1"/>
</dbReference>
<evidence type="ECO:0000313" key="6">
    <source>
        <dbReference type="Proteomes" id="UP000479114"/>
    </source>
</evidence>
<dbReference type="InterPro" id="IPR051782">
    <property type="entry name" value="ABC_Transporter_VariousFunc"/>
</dbReference>
<geneLocation type="plasmid" evidence="5 6">
    <name>unnamed1</name>
</geneLocation>
<dbReference type="Pfam" id="PF00005">
    <property type="entry name" value="ABC_tran"/>
    <property type="match status" value="1"/>
</dbReference>
<evidence type="ECO:0000313" key="5">
    <source>
        <dbReference type="EMBL" id="QHW35412.1"/>
    </source>
</evidence>
<dbReference type="Proteomes" id="UP000479114">
    <property type="component" value="Plasmid unnamed1"/>
</dbReference>
<dbReference type="GO" id="GO:0005524">
    <property type="term" value="F:ATP binding"/>
    <property type="evidence" value="ECO:0007669"/>
    <property type="project" value="UniProtKB-KW"/>
</dbReference>
<dbReference type="InterPro" id="IPR003593">
    <property type="entry name" value="AAA+_ATPase"/>
</dbReference>
<dbReference type="CDD" id="cd03230">
    <property type="entry name" value="ABC_DR_subfamily_A"/>
    <property type="match status" value="1"/>
</dbReference>
<dbReference type="GO" id="GO:0016887">
    <property type="term" value="F:ATP hydrolysis activity"/>
    <property type="evidence" value="ECO:0007669"/>
    <property type="project" value="InterPro"/>
</dbReference>
<accession>A0A6C0PCV4</accession>
<dbReference type="InterPro" id="IPR017871">
    <property type="entry name" value="ABC_transporter-like_CS"/>
</dbReference>
<dbReference type="RefSeq" id="WP_162645559.1">
    <property type="nucleotide sequence ID" value="NZ_CP048287.1"/>
</dbReference>
<sequence>MDNALLEMRMVSKTIGKKPIIDGLNLRVDRGSILALCGDNGAGKSTILRMIAGILQQSSGDITVNGLSWKRDRYRYAEVIGYMPDNYRFGGGLSAEEHLAFWSKLRKAPKERVPELLELVGLSDVRRKPVSAFSKGMRQRLLFAQALLARPALLVLDEPTNGLDPFWMETFINLVQTVKNEGQSVLFSTHQLDVAESCADRLVFLSGGKIVQEGRSASLRNLYGRKDGASHDGTTP</sequence>
<dbReference type="KEGG" id="prz:GZH47_31415"/>
<dbReference type="PROSITE" id="PS00211">
    <property type="entry name" value="ABC_TRANSPORTER_1"/>
    <property type="match status" value="1"/>
</dbReference>
<dbReference type="PANTHER" id="PTHR42939:SF1">
    <property type="entry name" value="ABC TRANSPORTER ATP-BINDING PROTEIN ALBC-RELATED"/>
    <property type="match status" value="1"/>
</dbReference>
<evidence type="ECO:0000256" key="2">
    <source>
        <dbReference type="ARBA" id="ARBA00022741"/>
    </source>
</evidence>
<dbReference type="PROSITE" id="PS50893">
    <property type="entry name" value="ABC_TRANSPORTER_2"/>
    <property type="match status" value="1"/>
</dbReference>
<reference evidence="5 6" key="1">
    <citation type="submission" date="2020-02" db="EMBL/GenBank/DDBJ databases">
        <title>Paenibacillus sp. nov., isolated from rhizosphere soil of tomato.</title>
        <authorList>
            <person name="Weon H.-Y."/>
            <person name="Lee S.A."/>
        </authorList>
    </citation>
    <scope>NUCLEOTIDE SEQUENCE [LARGE SCALE GENOMIC DNA]</scope>
    <source>
        <strain evidence="5 6">14171R-81</strain>
        <plasmid evidence="5 6">unnamed1</plasmid>
    </source>
</reference>
<protein>
    <submittedName>
        <fullName evidence="5">ABC transporter ATP-binding protein</fullName>
    </submittedName>
</protein>
<dbReference type="AlphaFoldDB" id="A0A6C0PCV4"/>
<name>A0A6C0PCV4_9BACL</name>